<proteinExistence type="predicted"/>
<reference evidence="2" key="1">
    <citation type="submission" date="2013-11" db="EMBL/GenBank/DDBJ databases">
        <title>Genome sequence of the fusiform rust pathogen reveals effectors for host alternation and coevolution with pine.</title>
        <authorList>
            <consortium name="DOE Joint Genome Institute"/>
            <person name="Smith K."/>
            <person name="Pendleton A."/>
            <person name="Kubisiak T."/>
            <person name="Anderson C."/>
            <person name="Salamov A."/>
            <person name="Aerts A."/>
            <person name="Riley R."/>
            <person name="Clum A."/>
            <person name="Lindquist E."/>
            <person name="Ence D."/>
            <person name="Campbell M."/>
            <person name="Kronenberg Z."/>
            <person name="Feau N."/>
            <person name="Dhillon B."/>
            <person name="Hamelin R."/>
            <person name="Burleigh J."/>
            <person name="Smith J."/>
            <person name="Yandell M."/>
            <person name="Nelson C."/>
            <person name="Grigoriev I."/>
            <person name="Davis J."/>
        </authorList>
    </citation>
    <scope>NUCLEOTIDE SEQUENCE</scope>
    <source>
        <strain evidence="2">G11</strain>
    </source>
</reference>
<accession>A0A9P6NM59</accession>
<evidence type="ECO:0000256" key="1">
    <source>
        <dbReference type="SAM" id="MobiDB-lite"/>
    </source>
</evidence>
<evidence type="ECO:0000313" key="3">
    <source>
        <dbReference type="Proteomes" id="UP000886653"/>
    </source>
</evidence>
<sequence length="580" mass="66140">MAPDLEAMLSIPFWPLGPSFHRLCRAHSNLDPKLSTALDLAEACYARLGYKYPDRSPLSATSDSTLASHLTLTDTRKEWISSSSILSKISETPELEESGNRLSASMNKKRTYPSDFLVPNPTRIKLEPPEHLDRRSLRLSNAQDESRGPECINTLATPMGRAASGRSLASDWFEKQTYRSTRPAIPYNPDQEKQYEKHEESRTGSSGSFDNSWNPFQQTATFTKIGKVVENDTLPNRRTLPEERDSHRRQPSSQARNGLRTYPGHNSDSKYNNSPRNLYDETHALPDRVRSSIPQSQYSPSQDEQHVKDNHHMRIHDVPNPRGPKACHNGHRNEDRSRTRDFTHDPTHRERRCSETDAILGPRHNGHLNSPLTLKNLQSDSNPSVSDLNSPPQAIKGIQPDAIKKHFPLDRQVMNAIDRSVRLITDQYIVEAFCRIGLWLERKGVWQEDNWGMLKASDLARFLDIAGRSRLEKTLNRNRLSSFEDILEGSVLRGVIELYGPIGSRSVYLNKDFTPRGLFYRPLIKSLRFFFATEHTDLAEIKHLERDYLPKQCASRKLVDVLPPGCSTQTYVEWAEGEQV</sequence>
<comment type="caution">
    <text evidence="2">The sequence shown here is derived from an EMBL/GenBank/DDBJ whole genome shotgun (WGS) entry which is preliminary data.</text>
</comment>
<dbReference type="AlphaFoldDB" id="A0A9P6NM59"/>
<feature type="compositionally biased region" description="Polar residues" evidence="1">
    <location>
        <begin position="203"/>
        <end position="222"/>
    </location>
</feature>
<feature type="non-terminal residue" evidence="2">
    <location>
        <position position="580"/>
    </location>
</feature>
<organism evidence="2 3">
    <name type="scientific">Cronartium quercuum f. sp. fusiforme G11</name>
    <dbReference type="NCBI Taxonomy" id="708437"/>
    <lineage>
        <taxon>Eukaryota</taxon>
        <taxon>Fungi</taxon>
        <taxon>Dikarya</taxon>
        <taxon>Basidiomycota</taxon>
        <taxon>Pucciniomycotina</taxon>
        <taxon>Pucciniomycetes</taxon>
        <taxon>Pucciniales</taxon>
        <taxon>Coleosporiaceae</taxon>
        <taxon>Cronartium</taxon>
    </lineage>
</organism>
<protein>
    <submittedName>
        <fullName evidence="2">Uncharacterized protein</fullName>
    </submittedName>
</protein>
<evidence type="ECO:0000313" key="2">
    <source>
        <dbReference type="EMBL" id="KAG0146674.1"/>
    </source>
</evidence>
<dbReference type="Proteomes" id="UP000886653">
    <property type="component" value="Unassembled WGS sequence"/>
</dbReference>
<feature type="compositionally biased region" description="Basic and acidic residues" evidence="1">
    <location>
        <begin position="239"/>
        <end position="248"/>
    </location>
</feature>
<feature type="compositionally biased region" description="Basic and acidic residues" evidence="1">
    <location>
        <begin position="331"/>
        <end position="354"/>
    </location>
</feature>
<feature type="region of interest" description="Disordered" evidence="1">
    <location>
        <begin position="113"/>
        <end position="159"/>
    </location>
</feature>
<name>A0A9P6NM59_9BASI</name>
<dbReference type="EMBL" id="MU167257">
    <property type="protein sequence ID" value="KAG0146674.1"/>
    <property type="molecule type" value="Genomic_DNA"/>
</dbReference>
<keyword evidence="3" id="KW-1185">Reference proteome</keyword>
<gene>
    <name evidence="2" type="ORF">CROQUDRAFT_722710</name>
</gene>
<feature type="region of interest" description="Disordered" evidence="1">
    <location>
        <begin position="314"/>
        <end position="354"/>
    </location>
</feature>
<feature type="compositionally biased region" description="Basic and acidic residues" evidence="1">
    <location>
        <begin position="190"/>
        <end position="202"/>
    </location>
</feature>
<feature type="compositionally biased region" description="Basic and acidic residues" evidence="1">
    <location>
        <begin position="124"/>
        <end position="136"/>
    </location>
</feature>
<feature type="compositionally biased region" description="Polar residues" evidence="1">
    <location>
        <begin position="264"/>
        <end position="276"/>
    </location>
</feature>
<feature type="region of interest" description="Disordered" evidence="1">
    <location>
        <begin position="180"/>
        <end position="279"/>
    </location>
</feature>